<feature type="transmembrane region" description="Helical" evidence="6">
    <location>
        <begin position="271"/>
        <end position="291"/>
    </location>
</feature>
<name>A0AAX2ZJW0_9FIRM</name>
<evidence type="ECO:0000256" key="5">
    <source>
        <dbReference type="ARBA" id="ARBA00023136"/>
    </source>
</evidence>
<keyword evidence="5 6" id="KW-0472">Membrane</keyword>
<reference evidence="7 8" key="1">
    <citation type="journal article" date="2023" name="Int. J. Syst. Evol. Microbiol.">
        <title>Terrisporobacter hibernicus sp. nov., isolated from bovine faeces in Northern Ireland.</title>
        <authorList>
            <person name="Mitchell M."/>
            <person name="Nguyen S.V."/>
            <person name="Connor M."/>
            <person name="Fairley D.J."/>
            <person name="Donoghue O."/>
            <person name="Marshall H."/>
            <person name="Koolman L."/>
            <person name="McMullan G."/>
            <person name="Schaffer K.E."/>
            <person name="McGrath J.W."/>
            <person name="Fanning S."/>
        </authorList>
    </citation>
    <scope>NUCLEOTIDE SEQUENCE [LARGE SCALE GENOMIC DNA]</scope>
    <source>
        <strain evidence="7 8">MCA3</strain>
    </source>
</reference>
<feature type="transmembrane region" description="Helical" evidence="6">
    <location>
        <begin position="469"/>
        <end position="490"/>
    </location>
</feature>
<feature type="transmembrane region" description="Helical" evidence="6">
    <location>
        <begin position="164"/>
        <end position="188"/>
    </location>
</feature>
<dbReference type="InterPro" id="IPR050833">
    <property type="entry name" value="Poly_Biosynth_Transport"/>
</dbReference>
<proteinExistence type="predicted"/>
<keyword evidence="8" id="KW-1185">Reference proteome</keyword>
<feature type="transmembrane region" description="Helical" evidence="6">
    <location>
        <begin position="345"/>
        <end position="367"/>
    </location>
</feature>
<feature type="transmembrane region" description="Helical" evidence="6">
    <location>
        <begin position="379"/>
        <end position="396"/>
    </location>
</feature>
<evidence type="ECO:0000313" key="8">
    <source>
        <dbReference type="Proteomes" id="UP001198983"/>
    </source>
</evidence>
<dbReference type="AlphaFoldDB" id="A0AAX2ZJW0"/>
<protein>
    <submittedName>
        <fullName evidence="7">Sugar translocase</fullName>
    </submittedName>
</protein>
<dbReference type="PANTHER" id="PTHR30250:SF26">
    <property type="entry name" value="PSMA PROTEIN"/>
    <property type="match status" value="1"/>
</dbReference>
<evidence type="ECO:0000256" key="6">
    <source>
        <dbReference type="SAM" id="Phobius"/>
    </source>
</evidence>
<gene>
    <name evidence="7" type="ORF">JW646_04690</name>
</gene>
<feature type="transmembrane region" description="Helical" evidence="6">
    <location>
        <begin position="94"/>
        <end position="113"/>
    </location>
</feature>
<accession>A0AAX2ZJW0</accession>
<evidence type="ECO:0000313" key="7">
    <source>
        <dbReference type="EMBL" id="UEL48755.1"/>
    </source>
</evidence>
<feature type="transmembrane region" description="Helical" evidence="6">
    <location>
        <begin position="14"/>
        <end position="36"/>
    </location>
</feature>
<feature type="transmembrane region" description="Helical" evidence="6">
    <location>
        <begin position="48"/>
        <end position="73"/>
    </location>
</feature>
<dbReference type="Proteomes" id="UP001198983">
    <property type="component" value="Chromosome"/>
</dbReference>
<keyword evidence="2" id="KW-1003">Cell membrane</keyword>
<dbReference type="KEGG" id="tem:JW646_04690"/>
<evidence type="ECO:0000256" key="1">
    <source>
        <dbReference type="ARBA" id="ARBA00004651"/>
    </source>
</evidence>
<feature type="transmembrane region" description="Helical" evidence="6">
    <location>
        <begin position="437"/>
        <end position="457"/>
    </location>
</feature>
<evidence type="ECO:0000256" key="3">
    <source>
        <dbReference type="ARBA" id="ARBA00022692"/>
    </source>
</evidence>
<feature type="transmembrane region" description="Helical" evidence="6">
    <location>
        <begin position="125"/>
        <end position="144"/>
    </location>
</feature>
<evidence type="ECO:0000256" key="4">
    <source>
        <dbReference type="ARBA" id="ARBA00022989"/>
    </source>
</evidence>
<evidence type="ECO:0000256" key="2">
    <source>
        <dbReference type="ARBA" id="ARBA00022475"/>
    </source>
</evidence>
<organism evidence="7 8">
    <name type="scientific">Terrisporobacter hibernicus</name>
    <dbReference type="NCBI Taxonomy" id="2813371"/>
    <lineage>
        <taxon>Bacteria</taxon>
        <taxon>Bacillati</taxon>
        <taxon>Bacillota</taxon>
        <taxon>Clostridia</taxon>
        <taxon>Peptostreptococcales</taxon>
        <taxon>Peptostreptococcaceae</taxon>
        <taxon>Terrisporobacter</taxon>
    </lineage>
</organism>
<dbReference type="PANTHER" id="PTHR30250">
    <property type="entry name" value="PST FAMILY PREDICTED COLANIC ACID TRANSPORTER"/>
    <property type="match status" value="1"/>
</dbReference>
<sequence length="517" mass="59062">MNNKSRIQNSLKNISNGIIAQIISLVANFAVRSVFIKYLNEEYLGINGLFTNILGILSLAEMGFGSAMVYSMYKPLSEKNNQKLQAIMNLYKKVYMYIGSIVGLIGLAIIPFMDCIIIDKPNVNNLILIYIMYIFNSVSSYFIAYKRSILTADQKEYVSAQYRYIFTLIKSVVQIFILTIFKSFILYLSVQIICTILENVFISNKVNKIYPFLNVKNNEKLSRRELKKIKDDVRALIIAKFGNVMLNGTDNIIISSFVGIKWVGLLSNYNLIVGSVDILISQIIYGLTGSIGNFMIEKDSKERLNLFKQVDFLVFWLNGFASLCLSILLNPFIELWIGNGYVIEQSIVNVLSINFYISGVISLLWMFRSTNGLFTKGKYRPIISAVLNIVISIILGKYMGLIGVLLGTTISRILSNICFDPYIIYRYAFKESVKEYYISYGFRIIILVSIYVILNFIKCNVLIGEVSIFVFTLLLILCIIFINTVFYIVYRRSKEFKYMLDKVKPCISKIKLSIGLN</sequence>
<dbReference type="EMBL" id="CP081135">
    <property type="protein sequence ID" value="UEL48755.1"/>
    <property type="molecule type" value="Genomic_DNA"/>
</dbReference>
<feature type="transmembrane region" description="Helical" evidence="6">
    <location>
        <begin position="312"/>
        <end position="333"/>
    </location>
</feature>
<keyword evidence="4 6" id="KW-1133">Transmembrane helix</keyword>
<dbReference type="RefSeq" id="WP_228416775.1">
    <property type="nucleotide sequence ID" value="NZ_CP081135.1"/>
</dbReference>
<keyword evidence="3 6" id="KW-0812">Transmembrane</keyword>
<dbReference type="GO" id="GO:0005886">
    <property type="term" value="C:plasma membrane"/>
    <property type="evidence" value="ECO:0007669"/>
    <property type="project" value="UniProtKB-SubCell"/>
</dbReference>
<comment type="subcellular location">
    <subcellularLocation>
        <location evidence="1">Cell membrane</location>
        <topology evidence="1">Multi-pass membrane protein</topology>
    </subcellularLocation>
</comment>